<comment type="caution">
    <text evidence="1">The sequence shown here is derived from an EMBL/GenBank/DDBJ whole genome shotgun (WGS) entry which is preliminary data.</text>
</comment>
<sequence>MPAHVEPDESPAPRWLEFLRNERGYTALTVVLDVWSAICAVALGLWWTSGPVGERGIAALAWLFVPIVLVILATRSMYRQKLNHRFLDDVEPVETSVAVAALGTLTVMMLAVPQLPQGGITPEYVRPSEVVLRIWVCAAVLLPLTRLIRSLLQRYLRRKYHFGVSALVVGSGPIAHQLVNRMKQVPDYGLRPVGLLDDLRPTDIDLVDVPYLGTSENLENAVRRTQACELLVAPSATSDEDLARLAHQAHRLGMRVRVVPRLMDAVGGGAWVEHLGGVPLIVLDRIDPKGWQFAVKHTGDRVAAGLGLLLISPIFLTLMLLVRLSSPGPIFFAQPRIGRDGNVFDCLKFRSMRPLDPNAAAFELKDGSAPGGVEGEDRRTWIGKIMRRTSLDELPQLINVVRGDMSLVGPRPERPEFVELFEMQIRRYGERHRVKAGVTGWAQVHGLRGQTSIADRAEFDNYYIENWSLLLDVKILLLTVLAVLRSAE</sequence>
<organism evidence="1 2">
    <name type="scientific">Mycolicibacterium parafortuitum</name>
    <name type="common">Mycobacterium parafortuitum</name>
    <dbReference type="NCBI Taxonomy" id="39692"/>
    <lineage>
        <taxon>Bacteria</taxon>
        <taxon>Bacillati</taxon>
        <taxon>Actinomycetota</taxon>
        <taxon>Actinomycetes</taxon>
        <taxon>Mycobacteriales</taxon>
        <taxon>Mycobacteriaceae</taxon>
        <taxon>Mycolicibacterium</taxon>
    </lineage>
</organism>
<evidence type="ECO:0000313" key="1">
    <source>
        <dbReference type="EMBL" id="MDZ5087101.1"/>
    </source>
</evidence>
<name>A0ACC6MJG6_MYCPF</name>
<dbReference type="Proteomes" id="UP001289645">
    <property type="component" value="Unassembled WGS sequence"/>
</dbReference>
<dbReference type="EMBL" id="JAOXLN010000017">
    <property type="protein sequence ID" value="MDZ5087101.1"/>
    <property type="molecule type" value="Genomic_DNA"/>
</dbReference>
<reference evidence="1 2" key="1">
    <citation type="journal article" date="2021" name="Chemosphere">
        <title>Bioballs carrying a syntrophic Rhodococcus and Mycolicibacterium consortium for simultaneous sorption and biodegradation of fuel oil in contaminated freshwater.</title>
        <authorList>
            <person name="Naloka K."/>
            <person name="Polrit D."/>
            <person name="Muangchinda C."/>
            <person name="Thoetkiattikul H."/>
            <person name="Pinyakong O."/>
        </authorList>
    </citation>
    <scope>NUCLEOTIDE SEQUENCE [LARGE SCALE GENOMIC DNA]</scope>
    <source>
        <strain evidence="1 2">J101</strain>
    </source>
</reference>
<keyword evidence="2" id="KW-1185">Reference proteome</keyword>
<evidence type="ECO:0000313" key="2">
    <source>
        <dbReference type="Proteomes" id="UP001289645"/>
    </source>
</evidence>
<protein>
    <submittedName>
        <fullName evidence="1">Sugar transferase</fullName>
    </submittedName>
</protein>
<proteinExistence type="predicted"/>
<keyword evidence="1" id="KW-0808">Transferase</keyword>
<accession>A0ACC6MJG6</accession>
<gene>
    <name evidence="1" type="ORF">OHX15_17065</name>
</gene>